<dbReference type="InterPro" id="IPR020846">
    <property type="entry name" value="MFS_dom"/>
</dbReference>
<evidence type="ECO:0000256" key="4">
    <source>
        <dbReference type="SAM" id="Phobius"/>
    </source>
</evidence>
<feature type="transmembrane region" description="Helical" evidence="4">
    <location>
        <begin position="264"/>
        <end position="282"/>
    </location>
</feature>
<evidence type="ECO:0000256" key="1">
    <source>
        <dbReference type="ARBA" id="ARBA00022692"/>
    </source>
</evidence>
<gene>
    <name evidence="6" type="ORF">SAMN06295987_104102</name>
</gene>
<dbReference type="RefSeq" id="WP_079730804.1">
    <property type="nucleotide sequence ID" value="NZ_FVZE01000004.1"/>
</dbReference>
<feature type="transmembrane region" description="Helical" evidence="4">
    <location>
        <begin position="176"/>
        <end position="197"/>
    </location>
</feature>
<feature type="transmembrane region" description="Helical" evidence="4">
    <location>
        <begin position="149"/>
        <end position="170"/>
    </location>
</feature>
<keyword evidence="3 4" id="KW-0472">Membrane</keyword>
<feature type="transmembrane region" description="Helical" evidence="4">
    <location>
        <begin position="231"/>
        <end position="252"/>
    </location>
</feature>
<dbReference type="Pfam" id="PF07690">
    <property type="entry name" value="MFS_1"/>
    <property type="match status" value="1"/>
</dbReference>
<dbReference type="AlphaFoldDB" id="A0A1U6I3D6"/>
<dbReference type="Gene3D" id="1.20.1250.20">
    <property type="entry name" value="MFS general substrate transporter like domains"/>
    <property type="match status" value="2"/>
</dbReference>
<evidence type="ECO:0000259" key="5">
    <source>
        <dbReference type="PROSITE" id="PS50850"/>
    </source>
</evidence>
<feature type="domain" description="Major facilitator superfamily (MFS) profile" evidence="5">
    <location>
        <begin position="226"/>
        <end position="406"/>
    </location>
</feature>
<dbReference type="PROSITE" id="PS50850">
    <property type="entry name" value="MFS"/>
    <property type="match status" value="1"/>
</dbReference>
<dbReference type="EMBL" id="FVZE01000004">
    <property type="protein sequence ID" value="SLK02535.1"/>
    <property type="molecule type" value="Genomic_DNA"/>
</dbReference>
<keyword evidence="2 4" id="KW-1133">Transmembrane helix</keyword>
<feature type="transmembrane region" description="Helical" evidence="4">
    <location>
        <begin position="382"/>
        <end position="400"/>
    </location>
</feature>
<organism evidence="6 7">
    <name type="scientific">Novosphingobium mathurense</name>
    <dbReference type="NCBI Taxonomy" id="428990"/>
    <lineage>
        <taxon>Bacteria</taxon>
        <taxon>Pseudomonadati</taxon>
        <taxon>Pseudomonadota</taxon>
        <taxon>Alphaproteobacteria</taxon>
        <taxon>Sphingomonadales</taxon>
        <taxon>Sphingomonadaceae</taxon>
        <taxon>Novosphingobium</taxon>
    </lineage>
</organism>
<feature type="transmembrane region" description="Helical" evidence="4">
    <location>
        <begin position="294"/>
        <end position="312"/>
    </location>
</feature>
<dbReference type="STRING" id="428990.SAMN06295987_104102"/>
<feature type="transmembrane region" description="Helical" evidence="4">
    <location>
        <begin position="58"/>
        <end position="79"/>
    </location>
</feature>
<feature type="transmembrane region" description="Helical" evidence="4">
    <location>
        <begin position="357"/>
        <end position="376"/>
    </location>
</feature>
<feature type="transmembrane region" description="Helical" evidence="4">
    <location>
        <begin position="318"/>
        <end position="336"/>
    </location>
</feature>
<protein>
    <submittedName>
        <fullName evidence="6">Major Facilitator Superfamily protein</fullName>
    </submittedName>
</protein>
<dbReference type="Proteomes" id="UP000190989">
    <property type="component" value="Unassembled WGS sequence"/>
</dbReference>
<feature type="transmembrane region" description="Helical" evidence="4">
    <location>
        <begin position="23"/>
        <end position="46"/>
    </location>
</feature>
<reference evidence="7" key="1">
    <citation type="submission" date="2017-02" db="EMBL/GenBank/DDBJ databases">
        <authorList>
            <person name="Varghese N."/>
            <person name="Submissions S."/>
        </authorList>
    </citation>
    <scope>NUCLEOTIDE SEQUENCE [LARGE SCALE GENOMIC DNA]</scope>
    <source>
        <strain evidence="7">SM117</strain>
    </source>
</reference>
<dbReference type="PANTHER" id="PTHR23528:SF1">
    <property type="entry name" value="MAJOR FACILITATOR SUPERFAMILY (MFS) PROFILE DOMAIN-CONTAINING PROTEIN"/>
    <property type="match status" value="1"/>
</dbReference>
<dbReference type="SUPFAM" id="SSF103473">
    <property type="entry name" value="MFS general substrate transporter"/>
    <property type="match status" value="1"/>
</dbReference>
<keyword evidence="1 4" id="KW-0812">Transmembrane</keyword>
<dbReference type="InterPro" id="IPR011701">
    <property type="entry name" value="MFS"/>
</dbReference>
<feature type="transmembrane region" description="Helical" evidence="4">
    <location>
        <begin position="91"/>
        <end position="110"/>
    </location>
</feature>
<name>A0A1U6I3D6_9SPHN</name>
<feature type="transmembrane region" description="Helical" evidence="4">
    <location>
        <begin position="116"/>
        <end position="137"/>
    </location>
</feature>
<accession>A0A1U6I3D6</accession>
<dbReference type="InterPro" id="IPR036259">
    <property type="entry name" value="MFS_trans_sf"/>
</dbReference>
<keyword evidence="7" id="KW-1185">Reference proteome</keyword>
<dbReference type="PANTHER" id="PTHR23528">
    <property type="match status" value="1"/>
</dbReference>
<evidence type="ECO:0000256" key="3">
    <source>
        <dbReference type="ARBA" id="ARBA00023136"/>
    </source>
</evidence>
<sequence length="406" mass="43328">MARINAAEAASGEKRCNSAGRFLALYALAWAGATIAYTPFLTILLPVRAELLAGGQQVQWLAATTFAGAMAASLGNIAFGWLSDLSGQRRIWVGLGLVLSGVILLLIPSIERLPVLIAAVIGWQLALNMMMAPLSAWAGDGVPDRHKGILGGLLAFAPALGAFSGAFVTIPGLAEVQMRFVLVVMITCACVVPLLVFGGRGGAGRQEADLLERDVRFDSAQWLRLTVTRMWFARLLVQITVVSLFAYLYIWFRSIDRSFTDSSVARLLSFVLLLAAPVALWAGRWADLAGRPIAPLRICAIVSGAGLALMALANDPELAMGGYIVFGISSTVFLSLHSAQTLRILPNNARRGRDLGFFNLTNTVPSLIVPSLTLALVPALGFPALFAVLTIFALSAAFLLRRPSRP</sequence>
<proteinExistence type="predicted"/>
<evidence type="ECO:0000313" key="6">
    <source>
        <dbReference type="EMBL" id="SLK02535.1"/>
    </source>
</evidence>
<evidence type="ECO:0000313" key="7">
    <source>
        <dbReference type="Proteomes" id="UP000190989"/>
    </source>
</evidence>
<dbReference type="GO" id="GO:0022857">
    <property type="term" value="F:transmembrane transporter activity"/>
    <property type="evidence" value="ECO:0007669"/>
    <property type="project" value="InterPro"/>
</dbReference>
<evidence type="ECO:0000256" key="2">
    <source>
        <dbReference type="ARBA" id="ARBA00022989"/>
    </source>
</evidence>